<feature type="transmembrane region" description="Helical" evidence="1">
    <location>
        <begin position="61"/>
        <end position="82"/>
    </location>
</feature>
<dbReference type="AlphaFoldDB" id="A0AAV4SMU4"/>
<accession>A0AAV4SMU4</accession>
<comment type="caution">
    <text evidence="2">The sequence shown here is derived from an EMBL/GenBank/DDBJ whole genome shotgun (WGS) entry which is preliminary data.</text>
</comment>
<reference evidence="2 3" key="1">
    <citation type="submission" date="2021-06" db="EMBL/GenBank/DDBJ databases">
        <title>Caerostris darwini draft genome.</title>
        <authorList>
            <person name="Kono N."/>
            <person name="Arakawa K."/>
        </authorList>
    </citation>
    <scope>NUCLEOTIDE SEQUENCE [LARGE SCALE GENOMIC DNA]</scope>
</reference>
<sequence length="103" mass="12124">MYNTLDMAIQKMDQFFNKLPLRIVGWTWIWLNMEFWCTWIWCLDLVTLVFNRAILTYEESVSIFQNIINFGALGYGACIAGYGTTYYRYGAKYCIPGCGAWVW</sequence>
<evidence type="ECO:0000313" key="2">
    <source>
        <dbReference type="EMBL" id="GIY35768.1"/>
    </source>
</evidence>
<organism evidence="2 3">
    <name type="scientific">Caerostris darwini</name>
    <dbReference type="NCBI Taxonomy" id="1538125"/>
    <lineage>
        <taxon>Eukaryota</taxon>
        <taxon>Metazoa</taxon>
        <taxon>Ecdysozoa</taxon>
        <taxon>Arthropoda</taxon>
        <taxon>Chelicerata</taxon>
        <taxon>Arachnida</taxon>
        <taxon>Araneae</taxon>
        <taxon>Araneomorphae</taxon>
        <taxon>Entelegynae</taxon>
        <taxon>Araneoidea</taxon>
        <taxon>Araneidae</taxon>
        <taxon>Caerostris</taxon>
    </lineage>
</organism>
<proteinExistence type="predicted"/>
<gene>
    <name evidence="2" type="ORF">CDAR_27821</name>
</gene>
<keyword evidence="1" id="KW-0472">Membrane</keyword>
<dbReference type="EMBL" id="BPLQ01008198">
    <property type="protein sequence ID" value="GIY35768.1"/>
    <property type="molecule type" value="Genomic_DNA"/>
</dbReference>
<evidence type="ECO:0000313" key="3">
    <source>
        <dbReference type="Proteomes" id="UP001054837"/>
    </source>
</evidence>
<keyword evidence="1" id="KW-0812">Transmembrane</keyword>
<keyword evidence="1" id="KW-1133">Transmembrane helix</keyword>
<protein>
    <submittedName>
        <fullName evidence="2">Uncharacterized protein</fullName>
    </submittedName>
</protein>
<keyword evidence="3" id="KW-1185">Reference proteome</keyword>
<name>A0AAV4SMU4_9ARAC</name>
<evidence type="ECO:0000256" key="1">
    <source>
        <dbReference type="SAM" id="Phobius"/>
    </source>
</evidence>
<dbReference type="Proteomes" id="UP001054837">
    <property type="component" value="Unassembled WGS sequence"/>
</dbReference>
<feature type="transmembrane region" description="Helical" evidence="1">
    <location>
        <begin position="21"/>
        <end position="41"/>
    </location>
</feature>